<dbReference type="AlphaFoldDB" id="A0A7J8JFJ6"/>
<feature type="region of interest" description="Disordered" evidence="1">
    <location>
        <begin position="28"/>
        <end position="138"/>
    </location>
</feature>
<gene>
    <name evidence="2" type="ORF">HJG63_010063</name>
</gene>
<dbReference type="Proteomes" id="UP000593571">
    <property type="component" value="Unassembled WGS sequence"/>
</dbReference>
<evidence type="ECO:0000313" key="3">
    <source>
        <dbReference type="Proteomes" id="UP000593571"/>
    </source>
</evidence>
<proteinExistence type="predicted"/>
<evidence type="ECO:0000313" key="2">
    <source>
        <dbReference type="EMBL" id="KAF6495654.1"/>
    </source>
</evidence>
<dbReference type="EMBL" id="JACASE010000002">
    <property type="protein sequence ID" value="KAF6495654.1"/>
    <property type="molecule type" value="Genomic_DNA"/>
</dbReference>
<protein>
    <submittedName>
        <fullName evidence="2">Uncharacterized protein</fullName>
    </submittedName>
</protein>
<reference evidence="2 3" key="1">
    <citation type="journal article" date="2020" name="Nature">
        <title>Six reference-quality genomes reveal evolution of bat adaptations.</title>
        <authorList>
            <person name="Jebb D."/>
            <person name="Huang Z."/>
            <person name="Pippel M."/>
            <person name="Hughes G.M."/>
            <person name="Lavrichenko K."/>
            <person name="Devanna P."/>
            <person name="Winkler S."/>
            <person name="Jermiin L.S."/>
            <person name="Skirmuntt E.C."/>
            <person name="Katzourakis A."/>
            <person name="Burkitt-Gray L."/>
            <person name="Ray D.A."/>
            <person name="Sullivan K.A.M."/>
            <person name="Roscito J.G."/>
            <person name="Kirilenko B.M."/>
            <person name="Davalos L.M."/>
            <person name="Corthals A.P."/>
            <person name="Power M.L."/>
            <person name="Jones G."/>
            <person name="Ransome R.D."/>
            <person name="Dechmann D.K.N."/>
            <person name="Locatelli A.G."/>
            <person name="Puechmaille S.J."/>
            <person name="Fedrigo O."/>
            <person name="Jarvis E.D."/>
            <person name="Hiller M."/>
            <person name="Vernes S.C."/>
            <person name="Myers E.W."/>
            <person name="Teeling E.C."/>
        </authorList>
    </citation>
    <scope>NUCLEOTIDE SEQUENCE [LARGE SCALE GENOMIC DNA]</scope>
    <source>
        <strain evidence="2">MRouAeg1</strain>
        <tissue evidence="2">Muscle</tissue>
    </source>
</reference>
<evidence type="ECO:0000256" key="1">
    <source>
        <dbReference type="SAM" id="MobiDB-lite"/>
    </source>
</evidence>
<sequence length="157" mass="16221">MGSGEGCPPPRPPLSARCCLSRSGLLKTSTLCPRSPRTGGKPAQDESGHASCPGHKPIGEASGPGLSCDLSSHSKPHLVSSLKEKQTNCRTVPTVAHQEPASSGLGVPGPRVTPGLPGHLPPPHITSPHPHPRQAPPTDTCPAHVVWVNAAHPAVWF</sequence>
<keyword evidence="3" id="KW-1185">Reference proteome</keyword>
<accession>A0A7J8JFJ6</accession>
<comment type="caution">
    <text evidence="2">The sequence shown here is derived from an EMBL/GenBank/DDBJ whole genome shotgun (WGS) entry which is preliminary data.</text>
</comment>
<organism evidence="2 3">
    <name type="scientific">Rousettus aegyptiacus</name>
    <name type="common">Egyptian fruit bat</name>
    <name type="synonym">Pteropus aegyptiacus</name>
    <dbReference type="NCBI Taxonomy" id="9407"/>
    <lineage>
        <taxon>Eukaryota</taxon>
        <taxon>Metazoa</taxon>
        <taxon>Chordata</taxon>
        <taxon>Craniata</taxon>
        <taxon>Vertebrata</taxon>
        <taxon>Euteleostomi</taxon>
        <taxon>Mammalia</taxon>
        <taxon>Eutheria</taxon>
        <taxon>Laurasiatheria</taxon>
        <taxon>Chiroptera</taxon>
        <taxon>Yinpterochiroptera</taxon>
        <taxon>Pteropodoidea</taxon>
        <taxon>Pteropodidae</taxon>
        <taxon>Rousettinae</taxon>
        <taxon>Rousettus</taxon>
    </lineage>
</organism>
<name>A0A7J8JFJ6_ROUAE</name>